<name>A0A931AMC1_9ACTN</name>
<sequence>MEIGELLGKGRSADVYALDDERVLRRYRLPLDARRESAVMEYVAQHGFPVPRVHPAERPATDLVMERLTGPTMLRALIDGEITIEEAGRTLGRLLRRLHEIPARLSADPADRILHLDLHPDNVLLTPRGPVVIDWCNTEEGPPALDHALSAVILAQEAVHPENELAAPARSVLAALLAELGDTVDTGEPMDRAAARRAANATLTKREIDLLDDAVALIRRLGAN</sequence>
<feature type="domain" description="Protein kinase" evidence="1">
    <location>
        <begin position="1"/>
        <end position="224"/>
    </location>
</feature>
<organism evidence="2 3">
    <name type="scientific">Nonomuraea cypriaca</name>
    <dbReference type="NCBI Taxonomy" id="1187855"/>
    <lineage>
        <taxon>Bacteria</taxon>
        <taxon>Bacillati</taxon>
        <taxon>Actinomycetota</taxon>
        <taxon>Actinomycetes</taxon>
        <taxon>Streptosporangiales</taxon>
        <taxon>Streptosporangiaceae</taxon>
        <taxon>Nonomuraea</taxon>
    </lineage>
</organism>
<dbReference type="PANTHER" id="PTHR21310:SF40">
    <property type="entry name" value="AMINOGLYCOSIDE PHOSPHOTRANSFERASE DOMAIN-CONTAINING PROTEIN-RELATED"/>
    <property type="match status" value="1"/>
</dbReference>
<dbReference type="PANTHER" id="PTHR21310">
    <property type="entry name" value="AMINOGLYCOSIDE PHOSPHOTRANSFERASE-RELATED-RELATED"/>
    <property type="match status" value="1"/>
</dbReference>
<gene>
    <name evidence="2" type="ORF">ITP53_45680</name>
</gene>
<dbReference type="Proteomes" id="UP000605361">
    <property type="component" value="Unassembled WGS sequence"/>
</dbReference>
<dbReference type="PROSITE" id="PS50011">
    <property type="entry name" value="PROTEIN_KINASE_DOM"/>
    <property type="match status" value="1"/>
</dbReference>
<dbReference type="InterPro" id="IPR011009">
    <property type="entry name" value="Kinase-like_dom_sf"/>
</dbReference>
<dbReference type="InterPro" id="IPR000719">
    <property type="entry name" value="Prot_kinase_dom"/>
</dbReference>
<dbReference type="Gene3D" id="3.90.1200.10">
    <property type="match status" value="1"/>
</dbReference>
<dbReference type="EMBL" id="JADOGI010000236">
    <property type="protein sequence ID" value="MBF8192850.1"/>
    <property type="molecule type" value="Genomic_DNA"/>
</dbReference>
<dbReference type="SUPFAM" id="SSF56112">
    <property type="entry name" value="Protein kinase-like (PK-like)"/>
    <property type="match status" value="1"/>
</dbReference>
<evidence type="ECO:0000259" key="1">
    <source>
        <dbReference type="PROSITE" id="PS50011"/>
    </source>
</evidence>
<protein>
    <submittedName>
        <fullName evidence="2">Phosphotransferase</fullName>
    </submittedName>
</protein>
<dbReference type="Pfam" id="PF01636">
    <property type="entry name" value="APH"/>
    <property type="match status" value="2"/>
</dbReference>
<dbReference type="GO" id="GO:0005524">
    <property type="term" value="F:ATP binding"/>
    <property type="evidence" value="ECO:0007669"/>
    <property type="project" value="InterPro"/>
</dbReference>
<comment type="caution">
    <text evidence="2">The sequence shown here is derived from an EMBL/GenBank/DDBJ whole genome shotgun (WGS) entry which is preliminary data.</text>
</comment>
<dbReference type="RefSeq" id="WP_195901734.1">
    <property type="nucleotide sequence ID" value="NZ_JADOGI010000236.1"/>
</dbReference>
<dbReference type="InterPro" id="IPR051678">
    <property type="entry name" value="AGP_Transferase"/>
</dbReference>
<accession>A0A931AMC1</accession>
<evidence type="ECO:0000313" key="2">
    <source>
        <dbReference type="EMBL" id="MBF8192850.1"/>
    </source>
</evidence>
<reference evidence="2" key="1">
    <citation type="submission" date="2020-11" db="EMBL/GenBank/DDBJ databases">
        <title>Whole-genome analyses of Nonomuraea sp. K274.</title>
        <authorList>
            <person name="Veyisoglu A."/>
        </authorList>
    </citation>
    <scope>NUCLEOTIDE SEQUENCE</scope>
    <source>
        <strain evidence="2">K274</strain>
    </source>
</reference>
<evidence type="ECO:0000313" key="3">
    <source>
        <dbReference type="Proteomes" id="UP000605361"/>
    </source>
</evidence>
<keyword evidence="3" id="KW-1185">Reference proteome</keyword>
<proteinExistence type="predicted"/>
<dbReference type="GO" id="GO:0004672">
    <property type="term" value="F:protein kinase activity"/>
    <property type="evidence" value="ECO:0007669"/>
    <property type="project" value="InterPro"/>
</dbReference>
<dbReference type="AlphaFoldDB" id="A0A931AMC1"/>
<dbReference type="InterPro" id="IPR002575">
    <property type="entry name" value="Aminoglycoside_PTrfase"/>
</dbReference>